<keyword evidence="3" id="KW-1185">Reference proteome</keyword>
<dbReference type="AlphaFoldDB" id="A0A135UNR7"/>
<comment type="caution">
    <text evidence="2">The sequence shown here is derived from an EMBL/GenBank/DDBJ whole genome shotgun (WGS) entry which is preliminary data.</text>
</comment>
<gene>
    <name evidence="2" type="ORF">CSAL01_00993</name>
</gene>
<dbReference type="OrthoDB" id="10583663at2759"/>
<accession>A0A135UNR7</accession>
<reference evidence="2 3" key="1">
    <citation type="submission" date="2014-02" db="EMBL/GenBank/DDBJ databases">
        <title>The genome sequence of Colletotrichum salicis CBS 607.94.</title>
        <authorList>
            <person name="Baroncelli R."/>
            <person name="Thon M.R."/>
        </authorList>
    </citation>
    <scope>NUCLEOTIDE SEQUENCE [LARGE SCALE GENOMIC DNA]</scope>
    <source>
        <strain evidence="2 3">CBS 607.94</strain>
    </source>
</reference>
<proteinExistence type="predicted"/>
<organism evidence="2 3">
    <name type="scientific">Colletotrichum salicis</name>
    <dbReference type="NCBI Taxonomy" id="1209931"/>
    <lineage>
        <taxon>Eukaryota</taxon>
        <taxon>Fungi</taxon>
        <taxon>Dikarya</taxon>
        <taxon>Ascomycota</taxon>
        <taxon>Pezizomycotina</taxon>
        <taxon>Sordariomycetes</taxon>
        <taxon>Hypocreomycetidae</taxon>
        <taxon>Glomerellales</taxon>
        <taxon>Glomerellaceae</taxon>
        <taxon>Colletotrichum</taxon>
        <taxon>Colletotrichum acutatum species complex</taxon>
    </lineage>
</organism>
<feature type="region of interest" description="Disordered" evidence="1">
    <location>
        <begin position="103"/>
        <end position="128"/>
    </location>
</feature>
<evidence type="ECO:0000313" key="2">
    <source>
        <dbReference type="EMBL" id="KXH61987.1"/>
    </source>
</evidence>
<dbReference type="Proteomes" id="UP000070121">
    <property type="component" value="Unassembled WGS sequence"/>
</dbReference>
<name>A0A135UNR7_9PEZI</name>
<protein>
    <submittedName>
        <fullName evidence="2">Uncharacterized protein</fullName>
    </submittedName>
</protein>
<evidence type="ECO:0000256" key="1">
    <source>
        <dbReference type="SAM" id="MobiDB-lite"/>
    </source>
</evidence>
<dbReference type="EMBL" id="JFFI01001221">
    <property type="protein sequence ID" value="KXH61987.1"/>
    <property type="molecule type" value="Genomic_DNA"/>
</dbReference>
<evidence type="ECO:0000313" key="3">
    <source>
        <dbReference type="Proteomes" id="UP000070121"/>
    </source>
</evidence>
<sequence length="128" mass="13429">MPMPMSFAPPSLSLSAPCPSTCRAVSAGSMGALSLTDDVLRHSEGQRNACVQGGKAEKRAEVPGMWPAVAVSKHSGKPIARNSRIWCGAKTQAERIEPVRARVEPDGVGSGPGCGNLSRAIDRRSKAY</sequence>